<protein>
    <submittedName>
        <fullName evidence="1">Uncharacterized protein</fullName>
    </submittedName>
</protein>
<reference evidence="1 2" key="1">
    <citation type="submission" date="2019-04" db="EMBL/GenBank/DDBJ databases">
        <authorList>
            <person name="Jiang L."/>
        </authorList>
    </citation>
    <scope>NUCLEOTIDE SEQUENCE [LARGE SCALE GENOMIC DNA]</scope>
    <source>
        <strain evidence="1 2">YIM 131853</strain>
    </source>
</reference>
<comment type="caution">
    <text evidence="1">The sequence shown here is derived from an EMBL/GenBank/DDBJ whole genome shotgun (WGS) entry which is preliminary data.</text>
</comment>
<proteinExistence type="predicted"/>
<dbReference type="AlphaFoldDB" id="A0A4S4FKR2"/>
<sequence>MTHSQLTTSTAHRTAAQRLAHVADQLGRRDLTPRRFLRGLAWNCAGIRPDLRGYLDLAVGGRNPISGRGFRRRFDDGTDGQVRHFAGVAVAPVLLGDRFTGFALRWFLRDSPDSADGRLSEAALRFAHALRSGEVSVRDAGSWIRQNLVA</sequence>
<evidence type="ECO:0000313" key="2">
    <source>
        <dbReference type="Proteomes" id="UP000309133"/>
    </source>
</evidence>
<dbReference type="OrthoDB" id="5004913at2"/>
<evidence type="ECO:0000313" key="1">
    <source>
        <dbReference type="EMBL" id="THG29885.1"/>
    </source>
</evidence>
<name>A0A4S4FKR2_9MICO</name>
<dbReference type="EMBL" id="SSSM01000005">
    <property type="protein sequence ID" value="THG29885.1"/>
    <property type="molecule type" value="Genomic_DNA"/>
</dbReference>
<accession>A0A4S4FKR2</accession>
<dbReference type="RefSeq" id="WP_136428214.1">
    <property type="nucleotide sequence ID" value="NZ_SSSM01000005.1"/>
</dbReference>
<gene>
    <name evidence="1" type="ORF">E6C64_14640</name>
</gene>
<organism evidence="1 2">
    <name type="scientific">Naasia lichenicola</name>
    <dbReference type="NCBI Taxonomy" id="2565933"/>
    <lineage>
        <taxon>Bacteria</taxon>
        <taxon>Bacillati</taxon>
        <taxon>Actinomycetota</taxon>
        <taxon>Actinomycetes</taxon>
        <taxon>Micrococcales</taxon>
        <taxon>Microbacteriaceae</taxon>
        <taxon>Naasia</taxon>
    </lineage>
</organism>
<keyword evidence="2" id="KW-1185">Reference proteome</keyword>
<dbReference type="Proteomes" id="UP000309133">
    <property type="component" value="Unassembled WGS sequence"/>
</dbReference>